<evidence type="ECO:0000313" key="3">
    <source>
        <dbReference type="Proteomes" id="UP000093343"/>
    </source>
</evidence>
<feature type="transmembrane region" description="Helical" evidence="1">
    <location>
        <begin position="111"/>
        <end position="129"/>
    </location>
</feature>
<dbReference type="Proteomes" id="UP000093343">
    <property type="component" value="Unassembled WGS sequence"/>
</dbReference>
<accession>A0ABX2XSW1</accession>
<proteinExistence type="predicted"/>
<name>A0ABX2XSW1_9FLAO</name>
<keyword evidence="1" id="KW-0472">Membrane</keyword>
<organism evidence="2 3">
    <name type="scientific">Flavobacterium piscis</name>
    <dbReference type="NCBI Taxonomy" id="1114874"/>
    <lineage>
        <taxon>Bacteria</taxon>
        <taxon>Pseudomonadati</taxon>
        <taxon>Bacteroidota</taxon>
        <taxon>Flavobacteriia</taxon>
        <taxon>Flavobacteriales</taxon>
        <taxon>Flavobacteriaceae</taxon>
        <taxon>Flavobacterium</taxon>
    </lineage>
</organism>
<reference evidence="3" key="1">
    <citation type="submission" date="2016-03" db="EMBL/GenBank/DDBJ databases">
        <title>Draft genome sequence of Paenibacillus glacialis DSM 22343.</title>
        <authorList>
            <person name="Shin S.-K."/>
            <person name="Yi H."/>
        </authorList>
    </citation>
    <scope>NUCLEOTIDE SEQUENCE [LARGE SCALE GENOMIC DNA]</scope>
    <source>
        <strain evidence="3">CCUG 60099</strain>
    </source>
</reference>
<keyword evidence="3" id="KW-1185">Reference proteome</keyword>
<keyword evidence="1" id="KW-0812">Transmembrane</keyword>
<comment type="caution">
    <text evidence="2">The sequence shown here is derived from an EMBL/GenBank/DDBJ whole genome shotgun (WGS) entry which is preliminary data.</text>
</comment>
<keyword evidence="1" id="KW-1133">Transmembrane helix</keyword>
<dbReference type="EMBL" id="LVEN01000005">
    <property type="protein sequence ID" value="OCB77156.1"/>
    <property type="molecule type" value="Genomic_DNA"/>
</dbReference>
<sequence length="237" mass="27130">MTNIQIIKIGHNDHLDFSKLKKRFDSSLTFKSTNDIIITSPTFLNEDNLTITDNKLATINIANDADFSVGIIDRPLQGNYFTRPIKNNFIVISTFGLEELNLREGITAENYLLRFIYAFTIMFNAYGGLNHQAGEIMQNNITGCLFDKAIYKKQISTFFKNPHISLSAENILNTKAIHAKLISNTKKDIKKLKISWYYNYSNWLGRNPVWATIIIFISGLLLSELGGNFLYDWITKK</sequence>
<dbReference type="RefSeq" id="WP_065448281.1">
    <property type="nucleotide sequence ID" value="NZ_LVEN01000005.1"/>
</dbReference>
<protein>
    <submittedName>
        <fullName evidence="2">Uncharacterized protein</fullName>
    </submittedName>
</protein>
<feature type="transmembrane region" description="Helical" evidence="1">
    <location>
        <begin position="209"/>
        <end position="231"/>
    </location>
</feature>
<evidence type="ECO:0000256" key="1">
    <source>
        <dbReference type="SAM" id="Phobius"/>
    </source>
</evidence>
<gene>
    <name evidence="2" type="ORF">FLP_04230</name>
</gene>
<evidence type="ECO:0000313" key="2">
    <source>
        <dbReference type="EMBL" id="OCB77156.1"/>
    </source>
</evidence>